<name>A0A0K6IW02_9PROT</name>
<organism evidence="2 3">
    <name type="scientific">Tepidiphilus thermophilus</name>
    <dbReference type="NCBI Taxonomy" id="876478"/>
    <lineage>
        <taxon>Bacteria</taxon>
        <taxon>Pseudomonadati</taxon>
        <taxon>Pseudomonadota</taxon>
        <taxon>Hydrogenophilia</taxon>
        <taxon>Hydrogenophilales</taxon>
        <taxon>Hydrogenophilaceae</taxon>
        <taxon>Tepidiphilus</taxon>
    </lineage>
</organism>
<evidence type="ECO:0000313" key="3">
    <source>
        <dbReference type="Proteomes" id="UP000182108"/>
    </source>
</evidence>
<dbReference type="Proteomes" id="UP000182108">
    <property type="component" value="Unassembled WGS sequence"/>
</dbReference>
<gene>
    <name evidence="2" type="ORF">Ga0061068_1063</name>
</gene>
<dbReference type="EMBL" id="CYHH01000006">
    <property type="protein sequence ID" value="CUB07258.1"/>
    <property type="molecule type" value="Genomic_DNA"/>
</dbReference>
<accession>A0A0K6IW02</accession>
<evidence type="ECO:0000256" key="1">
    <source>
        <dbReference type="SAM" id="MobiDB-lite"/>
    </source>
</evidence>
<reference evidence="3" key="1">
    <citation type="submission" date="2015-08" db="EMBL/GenBank/DDBJ databases">
        <authorList>
            <person name="Babu N.S."/>
            <person name="Beckwith C.J."/>
            <person name="Beseler K.G."/>
            <person name="Brison A."/>
            <person name="Carone J.V."/>
            <person name="Caskin T.P."/>
            <person name="Diamond M."/>
            <person name="Durham M.E."/>
            <person name="Foxe J.M."/>
            <person name="Go M."/>
            <person name="Henderson B.A."/>
            <person name="Jones I.B."/>
            <person name="McGettigan J.A."/>
            <person name="Micheletti S.J."/>
            <person name="Nasrallah M.E."/>
            <person name="Ortiz D."/>
            <person name="Piller C.R."/>
            <person name="Privatt S.R."/>
            <person name="Schneider S.L."/>
            <person name="Sharp S."/>
            <person name="Smith T.C."/>
            <person name="Stanton J.D."/>
            <person name="Ullery H.E."/>
            <person name="Wilson R.J."/>
            <person name="Serrano M.G."/>
            <person name="Buck G."/>
            <person name="Lee V."/>
            <person name="Wang Y."/>
            <person name="Carvalho R."/>
            <person name="Voegtly L."/>
            <person name="Shi R."/>
            <person name="Duckworth R."/>
            <person name="Johnson A."/>
            <person name="Loviza R."/>
            <person name="Walstead R."/>
            <person name="Shah Z."/>
            <person name="Kiflezghi M."/>
            <person name="Wade K."/>
            <person name="Ball S.L."/>
            <person name="Bradley K.W."/>
            <person name="Asai D.J."/>
            <person name="Bowman C.A."/>
            <person name="Russell D.A."/>
            <person name="Pope W.H."/>
            <person name="Jacobs-Sera D."/>
            <person name="Hendrix R.W."/>
            <person name="Hatfull G.F."/>
        </authorList>
    </citation>
    <scope>NUCLEOTIDE SEQUENCE [LARGE SCALE GENOMIC DNA]</scope>
    <source>
        <strain evidence="3">JCM 19170</strain>
    </source>
</reference>
<protein>
    <submittedName>
        <fullName evidence="2">Uncharacterized protein</fullName>
    </submittedName>
</protein>
<dbReference type="AlphaFoldDB" id="A0A0K6IW02"/>
<feature type="region of interest" description="Disordered" evidence="1">
    <location>
        <begin position="1"/>
        <end position="42"/>
    </location>
</feature>
<sequence>MTQTNDPSTSAPPLPIDDLPLLTEVVDHPPAESASHPPPAATIAPAAEAQLRWIERRLPQILAEEMALLQTRVLTRLRLELEQGPPK</sequence>
<dbReference type="RefSeq" id="WP_055423553.1">
    <property type="nucleotide sequence ID" value="NZ_CYHH01000006.1"/>
</dbReference>
<evidence type="ECO:0000313" key="2">
    <source>
        <dbReference type="EMBL" id="CUB07258.1"/>
    </source>
</evidence>
<feature type="compositionally biased region" description="Low complexity" evidence="1">
    <location>
        <begin position="31"/>
        <end position="42"/>
    </location>
</feature>
<proteinExistence type="predicted"/>
<keyword evidence="3" id="KW-1185">Reference proteome</keyword>